<dbReference type="PANTHER" id="PTHR32089:SF114">
    <property type="entry name" value="METHYL-ACCEPTING CHEMOTAXIS PROTEIN MCPB"/>
    <property type="match status" value="1"/>
</dbReference>
<name>A0ABV9Q1S9_9BACL</name>
<protein>
    <submittedName>
        <fullName evidence="3">Methyl-accepting chemotaxis protein</fullName>
    </submittedName>
</protein>
<feature type="domain" description="Methyl-accepting transducer" evidence="2">
    <location>
        <begin position="26"/>
        <end position="115"/>
    </location>
</feature>
<sequence length="132" mass="14656">MLSIIAHAFGRMFHMFEHGMLANWREQSGESAQQIAELIKEVQTDTLQSVGKMDRVKTNVQSRPDVVEEAKESFNRILTVSQQVAERVQEISLASEQLHAGAGHVIQSFDLMARIAKVSADSTQKIAFVSGD</sequence>
<organism evidence="3 4">
    <name type="scientific">Effusibacillus consociatus</name>
    <dbReference type="NCBI Taxonomy" id="1117041"/>
    <lineage>
        <taxon>Bacteria</taxon>
        <taxon>Bacillati</taxon>
        <taxon>Bacillota</taxon>
        <taxon>Bacilli</taxon>
        <taxon>Bacillales</taxon>
        <taxon>Alicyclobacillaceae</taxon>
        <taxon>Effusibacillus</taxon>
    </lineage>
</organism>
<keyword evidence="1" id="KW-0807">Transducer</keyword>
<evidence type="ECO:0000313" key="4">
    <source>
        <dbReference type="Proteomes" id="UP001596002"/>
    </source>
</evidence>
<dbReference type="PANTHER" id="PTHR32089">
    <property type="entry name" value="METHYL-ACCEPTING CHEMOTAXIS PROTEIN MCPB"/>
    <property type="match status" value="1"/>
</dbReference>
<reference evidence="4" key="1">
    <citation type="journal article" date="2019" name="Int. J. Syst. Evol. Microbiol.">
        <title>The Global Catalogue of Microorganisms (GCM) 10K type strain sequencing project: providing services to taxonomists for standard genome sequencing and annotation.</title>
        <authorList>
            <consortium name="The Broad Institute Genomics Platform"/>
            <consortium name="The Broad Institute Genome Sequencing Center for Infectious Disease"/>
            <person name="Wu L."/>
            <person name="Ma J."/>
        </authorList>
    </citation>
    <scope>NUCLEOTIDE SEQUENCE [LARGE SCALE GENOMIC DNA]</scope>
    <source>
        <strain evidence="4">WYCCWR 12678</strain>
    </source>
</reference>
<evidence type="ECO:0000256" key="1">
    <source>
        <dbReference type="ARBA" id="ARBA00023224"/>
    </source>
</evidence>
<dbReference type="Proteomes" id="UP001596002">
    <property type="component" value="Unassembled WGS sequence"/>
</dbReference>
<dbReference type="RefSeq" id="WP_380025635.1">
    <property type="nucleotide sequence ID" value="NZ_JBHSHC010000086.1"/>
</dbReference>
<evidence type="ECO:0000259" key="2">
    <source>
        <dbReference type="Pfam" id="PF00015"/>
    </source>
</evidence>
<dbReference type="Gene3D" id="1.10.287.950">
    <property type="entry name" value="Methyl-accepting chemotaxis protein"/>
    <property type="match status" value="1"/>
</dbReference>
<dbReference type="Pfam" id="PF00015">
    <property type="entry name" value="MCPsignal"/>
    <property type="match status" value="1"/>
</dbReference>
<dbReference type="EMBL" id="JBHSHC010000086">
    <property type="protein sequence ID" value="MFC4767713.1"/>
    <property type="molecule type" value="Genomic_DNA"/>
</dbReference>
<evidence type="ECO:0000313" key="3">
    <source>
        <dbReference type="EMBL" id="MFC4767713.1"/>
    </source>
</evidence>
<dbReference type="SUPFAM" id="SSF58104">
    <property type="entry name" value="Methyl-accepting chemotaxis protein (MCP) signaling domain"/>
    <property type="match status" value="1"/>
</dbReference>
<accession>A0ABV9Q1S9</accession>
<comment type="caution">
    <text evidence="3">The sequence shown here is derived from an EMBL/GenBank/DDBJ whole genome shotgun (WGS) entry which is preliminary data.</text>
</comment>
<dbReference type="InterPro" id="IPR004089">
    <property type="entry name" value="MCPsignal_dom"/>
</dbReference>
<keyword evidence="4" id="KW-1185">Reference proteome</keyword>
<gene>
    <name evidence="3" type="ORF">ACFO8Q_10120</name>
</gene>
<proteinExistence type="predicted"/>